<keyword evidence="1" id="KW-0732">Signal</keyword>
<evidence type="ECO:0000256" key="1">
    <source>
        <dbReference type="SAM" id="SignalP"/>
    </source>
</evidence>
<dbReference type="AlphaFoldDB" id="A0AAD3DDX2"/>
<organism evidence="2 3">
    <name type="scientific">Chaetoceros tenuissimus</name>
    <dbReference type="NCBI Taxonomy" id="426638"/>
    <lineage>
        <taxon>Eukaryota</taxon>
        <taxon>Sar</taxon>
        <taxon>Stramenopiles</taxon>
        <taxon>Ochrophyta</taxon>
        <taxon>Bacillariophyta</taxon>
        <taxon>Coscinodiscophyceae</taxon>
        <taxon>Chaetocerotophycidae</taxon>
        <taxon>Chaetocerotales</taxon>
        <taxon>Chaetocerotaceae</taxon>
        <taxon>Chaetoceros</taxon>
    </lineage>
</organism>
<dbReference type="InterPro" id="IPR014990">
    <property type="entry name" value="DUF1838"/>
</dbReference>
<evidence type="ECO:0000313" key="2">
    <source>
        <dbReference type="EMBL" id="GFH60854.1"/>
    </source>
</evidence>
<comment type="caution">
    <text evidence="2">The sequence shown here is derived from an EMBL/GenBank/DDBJ whole genome shotgun (WGS) entry which is preliminary data.</text>
</comment>
<dbReference type="Pfam" id="PF08894">
    <property type="entry name" value="DUF1838"/>
    <property type="match status" value="1"/>
</dbReference>
<keyword evidence="3" id="KW-1185">Reference proteome</keyword>
<dbReference type="EMBL" id="BLLK01000069">
    <property type="protein sequence ID" value="GFH60854.1"/>
    <property type="molecule type" value="Genomic_DNA"/>
</dbReference>
<protein>
    <submittedName>
        <fullName evidence="2">Uncharacterized protein</fullName>
    </submittedName>
</protein>
<proteinExistence type="predicted"/>
<feature type="chain" id="PRO_5042240195" evidence="1">
    <location>
        <begin position="31"/>
        <end position="346"/>
    </location>
</feature>
<dbReference type="Proteomes" id="UP001054902">
    <property type="component" value="Unassembled WGS sequence"/>
</dbReference>
<name>A0AAD3DDX2_9STRA</name>
<gene>
    <name evidence="2" type="ORF">CTEN210_17330</name>
</gene>
<evidence type="ECO:0000313" key="3">
    <source>
        <dbReference type="Proteomes" id="UP001054902"/>
    </source>
</evidence>
<accession>A0AAD3DDX2</accession>
<reference evidence="2 3" key="1">
    <citation type="journal article" date="2021" name="Sci. Rep.">
        <title>The genome of the diatom Chaetoceros tenuissimus carries an ancient integrated fragment of an extant virus.</title>
        <authorList>
            <person name="Hongo Y."/>
            <person name="Kimura K."/>
            <person name="Takaki Y."/>
            <person name="Yoshida Y."/>
            <person name="Baba S."/>
            <person name="Kobayashi G."/>
            <person name="Nagasaki K."/>
            <person name="Hano T."/>
            <person name="Tomaru Y."/>
        </authorList>
    </citation>
    <scope>NUCLEOTIDE SEQUENCE [LARGE SCALE GENOMIC DNA]</scope>
    <source>
        <strain evidence="2 3">NIES-3715</strain>
    </source>
</reference>
<feature type="signal peptide" evidence="1">
    <location>
        <begin position="1"/>
        <end position="30"/>
    </location>
</feature>
<sequence>MVYSSKKRSARLACTFLLSSLCSFPINVDAFSMPNGKKPESTRTIHGHDTFDAFVTMRTGIDLNQSIEGSSKYEKMKILDSDNGEIGKQVQSSSGSSAGPDCPAPGSSDMVFWFGEGQLYESPSGKIIANIDGFDVSKGVYVGDGHIRQFSRKIFWFRDPVTNELITEYNGKEVHPIKYDWQVFDLKRGIGADPTMSTILPSVLKGPRSVPCMPVTPRYAGKDVLHYQCPLFIDIPIGNGKTYQAWEIYDYTLDLTHDVNRPPSLSWSRQGSNPPFIEDGNAVMHFLGHRLNKFEDLPDHIQEIVENEYDLFKSPPVDMGEVAKLEEELLEKKKAVVVNGNGTSVK</sequence>